<gene>
    <name evidence="3" type="ORF">SAMN05216337_104375</name>
</gene>
<dbReference type="InterPro" id="IPR007569">
    <property type="entry name" value="DUF559"/>
</dbReference>
<protein>
    <submittedName>
        <fullName evidence="3">ATP-dependent helicase HrpA/adenine-specific DNA-methyltransferase</fullName>
    </submittedName>
</protein>
<dbReference type="InterPro" id="IPR011335">
    <property type="entry name" value="Restrct_endonuc-II-like"/>
</dbReference>
<feature type="region of interest" description="Disordered" evidence="1">
    <location>
        <begin position="144"/>
        <end position="174"/>
    </location>
</feature>
<dbReference type="PANTHER" id="PTHR38590:SF1">
    <property type="entry name" value="BLL0828 PROTEIN"/>
    <property type="match status" value="1"/>
</dbReference>
<keyword evidence="3" id="KW-0489">Methyltransferase</keyword>
<dbReference type="AlphaFoldDB" id="A0A1G7I116"/>
<feature type="domain" description="DUF559" evidence="2">
    <location>
        <begin position="33"/>
        <end position="140"/>
    </location>
</feature>
<evidence type="ECO:0000313" key="3">
    <source>
        <dbReference type="EMBL" id="SDF06431.1"/>
    </source>
</evidence>
<dbReference type="SUPFAM" id="SSF52980">
    <property type="entry name" value="Restriction endonuclease-like"/>
    <property type="match status" value="1"/>
</dbReference>
<sequence>MTSAASKPPTSPCKGEVDREAGGWGSRFSRTKDMTARARSLRANMTDAEACLWRALRRDQLNGFSFRKQHPIGPYTVDFYCSRLGLAVEVDGGQHAEQRKQADDRRTAWLAEKGVTVVRYWNHDVLSNLDGVLSDLVTHMERLAQAATTPTPTLPLSGGGRTDTTMSAKKGNES</sequence>
<reference evidence="3 4" key="1">
    <citation type="submission" date="2016-10" db="EMBL/GenBank/DDBJ databases">
        <authorList>
            <person name="de Groot N.N."/>
        </authorList>
    </citation>
    <scope>NUCLEOTIDE SEQUENCE [LARGE SCALE GENOMIC DNA]</scope>
    <source>
        <strain evidence="3 4">R5</strain>
    </source>
</reference>
<dbReference type="EMBL" id="FMZW01000043">
    <property type="protein sequence ID" value="SDF06431.1"/>
    <property type="molecule type" value="Genomic_DNA"/>
</dbReference>
<keyword evidence="3" id="KW-0547">Nucleotide-binding</keyword>
<dbReference type="Gene3D" id="3.40.960.10">
    <property type="entry name" value="VSR Endonuclease"/>
    <property type="match status" value="1"/>
</dbReference>
<name>A0A1G7I116_9BRAD</name>
<evidence type="ECO:0000259" key="2">
    <source>
        <dbReference type="Pfam" id="PF04480"/>
    </source>
</evidence>
<evidence type="ECO:0000313" key="4">
    <source>
        <dbReference type="Proteomes" id="UP000199245"/>
    </source>
</evidence>
<feature type="region of interest" description="Disordered" evidence="1">
    <location>
        <begin position="1"/>
        <end position="29"/>
    </location>
</feature>
<feature type="compositionally biased region" description="Low complexity" evidence="1">
    <location>
        <begin position="144"/>
        <end position="156"/>
    </location>
</feature>
<dbReference type="Proteomes" id="UP000199245">
    <property type="component" value="Unassembled WGS sequence"/>
</dbReference>
<dbReference type="GO" id="GO:0004386">
    <property type="term" value="F:helicase activity"/>
    <property type="evidence" value="ECO:0007669"/>
    <property type="project" value="UniProtKB-KW"/>
</dbReference>
<organism evidence="3 4">
    <name type="scientific">Bradyrhizobium brasilense</name>
    <dbReference type="NCBI Taxonomy" id="1419277"/>
    <lineage>
        <taxon>Bacteria</taxon>
        <taxon>Pseudomonadati</taxon>
        <taxon>Pseudomonadota</taxon>
        <taxon>Alphaproteobacteria</taxon>
        <taxon>Hyphomicrobiales</taxon>
        <taxon>Nitrobacteraceae</taxon>
        <taxon>Bradyrhizobium</taxon>
    </lineage>
</organism>
<dbReference type="CDD" id="cd01038">
    <property type="entry name" value="Endonuclease_DUF559"/>
    <property type="match status" value="1"/>
</dbReference>
<dbReference type="Pfam" id="PF04480">
    <property type="entry name" value="DUF559"/>
    <property type="match status" value="1"/>
</dbReference>
<keyword evidence="3" id="KW-0378">Hydrolase</keyword>
<dbReference type="PANTHER" id="PTHR38590">
    <property type="entry name" value="BLL0828 PROTEIN"/>
    <property type="match status" value="1"/>
</dbReference>
<dbReference type="GO" id="GO:0032259">
    <property type="term" value="P:methylation"/>
    <property type="evidence" value="ECO:0007669"/>
    <property type="project" value="UniProtKB-KW"/>
</dbReference>
<dbReference type="GO" id="GO:0008168">
    <property type="term" value="F:methyltransferase activity"/>
    <property type="evidence" value="ECO:0007669"/>
    <property type="project" value="UniProtKB-KW"/>
</dbReference>
<keyword evidence="3" id="KW-0347">Helicase</keyword>
<evidence type="ECO:0000256" key="1">
    <source>
        <dbReference type="SAM" id="MobiDB-lite"/>
    </source>
</evidence>
<proteinExistence type="predicted"/>
<accession>A0A1G7I116</accession>
<keyword evidence="3" id="KW-0808">Transferase</keyword>
<dbReference type="InterPro" id="IPR047216">
    <property type="entry name" value="Endonuclease_DUF559_bact"/>
</dbReference>
<keyword evidence="3" id="KW-0067">ATP-binding</keyword>